<dbReference type="OrthoDB" id="1256037at2"/>
<dbReference type="RefSeq" id="WP_008511320.1">
    <property type="nucleotide sequence ID" value="NZ_CM001403.1"/>
</dbReference>
<reference evidence="2" key="1">
    <citation type="submission" date="2011-09" db="EMBL/GenBank/DDBJ databases">
        <title>The permanent draft genome of Mucilaginibacter paludis DSM 18603.</title>
        <authorList>
            <consortium name="US DOE Joint Genome Institute (JGI-PGF)"/>
            <person name="Lucas S."/>
            <person name="Han J."/>
            <person name="Lapidus A."/>
            <person name="Bruce D."/>
            <person name="Goodwin L."/>
            <person name="Pitluck S."/>
            <person name="Peters L."/>
            <person name="Kyrpides N."/>
            <person name="Mavromatis K."/>
            <person name="Ivanova N."/>
            <person name="Mikhailova N."/>
            <person name="Held B."/>
            <person name="Detter J.C."/>
            <person name="Tapia R."/>
            <person name="Han C."/>
            <person name="Land M."/>
            <person name="Hauser L."/>
            <person name="Markowitz V."/>
            <person name="Cheng J.-F."/>
            <person name="Hugenholtz P."/>
            <person name="Woyke T."/>
            <person name="Wu D."/>
            <person name="Tindall B."/>
            <person name="Brambilla E."/>
            <person name="Klenk H.-P."/>
            <person name="Eisen J.A."/>
        </authorList>
    </citation>
    <scope>NUCLEOTIDE SEQUENCE [LARGE SCALE GENOMIC DNA]</scope>
    <source>
        <strain evidence="2">DSM 18603</strain>
    </source>
</reference>
<accession>H1Y7M4</accession>
<proteinExistence type="predicted"/>
<dbReference type="STRING" id="714943.Mucpa_5802"/>
<dbReference type="EMBL" id="CM001403">
    <property type="protein sequence ID" value="EHQ29869.1"/>
    <property type="molecule type" value="Genomic_DNA"/>
</dbReference>
<dbReference type="AlphaFoldDB" id="H1Y7M4"/>
<protein>
    <submittedName>
        <fullName evidence="2">Uncharacterized protein</fullName>
    </submittedName>
</protein>
<dbReference type="HOGENOM" id="CLU_134990_0_0_10"/>
<keyword evidence="1" id="KW-0732">Signal</keyword>
<gene>
    <name evidence="2" type="ORF">Mucpa_5802</name>
</gene>
<dbReference type="eggNOG" id="ENOG5032WKP">
    <property type="taxonomic scope" value="Bacteria"/>
</dbReference>
<dbReference type="Proteomes" id="UP000002774">
    <property type="component" value="Chromosome"/>
</dbReference>
<organism evidence="2 3">
    <name type="scientific">Mucilaginibacter paludis DSM 18603</name>
    <dbReference type="NCBI Taxonomy" id="714943"/>
    <lineage>
        <taxon>Bacteria</taxon>
        <taxon>Pseudomonadati</taxon>
        <taxon>Bacteroidota</taxon>
        <taxon>Sphingobacteriia</taxon>
        <taxon>Sphingobacteriales</taxon>
        <taxon>Sphingobacteriaceae</taxon>
        <taxon>Mucilaginibacter</taxon>
    </lineage>
</organism>
<evidence type="ECO:0000313" key="3">
    <source>
        <dbReference type="Proteomes" id="UP000002774"/>
    </source>
</evidence>
<feature type="signal peptide" evidence="1">
    <location>
        <begin position="1"/>
        <end position="19"/>
    </location>
</feature>
<evidence type="ECO:0000313" key="2">
    <source>
        <dbReference type="EMBL" id="EHQ29869.1"/>
    </source>
</evidence>
<keyword evidence="3" id="KW-1185">Reference proteome</keyword>
<feature type="chain" id="PRO_5003558392" evidence="1">
    <location>
        <begin position="20"/>
        <end position="168"/>
    </location>
</feature>
<evidence type="ECO:0000256" key="1">
    <source>
        <dbReference type="SAM" id="SignalP"/>
    </source>
</evidence>
<sequence>MKPLLLIIAFLLIKTTGYAQDNNLPTRDAFKLTLAVNDTNFYAVDIKQSAYVLPDNTVQMYPGEKIYLEADFVNHELKAVKSVKSIVNPEKTITISFDQHKEGKKHQQMVLKVINPFGTKLKYQASIFLMKQYKWVKTDVLPVEAKLAAFETWPDVIVTIALSGWQLE</sequence>
<name>H1Y7M4_9SPHI</name>